<dbReference type="EnsemblPlants" id="ONIVA09G05570.1">
    <property type="protein sequence ID" value="ONIVA09G05570.1"/>
    <property type="gene ID" value="ONIVA09G05570"/>
</dbReference>
<sequence length="75" mass="8146">MASVIPKSEMVLAMADEQRWCSSARKKHSPALVNCPTKSCRECLLPAGIKSPAVICRRYSKAFTADNIVSGSHLP</sequence>
<accession>A0A0E0IHX4</accession>
<reference evidence="1" key="1">
    <citation type="submission" date="2015-04" db="UniProtKB">
        <authorList>
            <consortium name="EnsemblPlants"/>
        </authorList>
    </citation>
    <scope>IDENTIFICATION</scope>
    <source>
        <strain evidence="1">SL10</strain>
    </source>
</reference>
<dbReference type="Gramene" id="ONIVA09G05570.1">
    <property type="protein sequence ID" value="ONIVA09G05570.1"/>
    <property type="gene ID" value="ONIVA09G05570"/>
</dbReference>
<proteinExistence type="predicted"/>
<evidence type="ECO:0000313" key="2">
    <source>
        <dbReference type="Proteomes" id="UP000006591"/>
    </source>
</evidence>
<evidence type="ECO:0000313" key="1">
    <source>
        <dbReference type="EnsemblPlants" id="ONIVA09G05570.1"/>
    </source>
</evidence>
<dbReference type="Proteomes" id="UP000006591">
    <property type="component" value="Chromosome 9"/>
</dbReference>
<protein>
    <submittedName>
        <fullName evidence="1">Uncharacterized protein</fullName>
    </submittedName>
</protein>
<dbReference type="HOGENOM" id="CLU_2744151_0_0_1"/>
<dbReference type="OMA" id="KSCRECL"/>
<keyword evidence="2" id="KW-1185">Reference proteome</keyword>
<name>A0A0E0IHX4_ORYNI</name>
<reference evidence="1" key="2">
    <citation type="submission" date="2018-04" db="EMBL/GenBank/DDBJ databases">
        <title>OnivRS2 (Oryza nivara Reference Sequence Version 2).</title>
        <authorList>
            <person name="Zhang J."/>
            <person name="Kudrna D."/>
            <person name="Lee S."/>
            <person name="Talag J."/>
            <person name="Rajasekar S."/>
            <person name="Welchert J."/>
            <person name="Hsing Y.-I."/>
            <person name="Wing R.A."/>
        </authorList>
    </citation>
    <scope>NUCLEOTIDE SEQUENCE [LARGE SCALE GENOMIC DNA]</scope>
    <source>
        <strain evidence="1">SL10</strain>
    </source>
</reference>
<dbReference type="AlphaFoldDB" id="A0A0E0IHX4"/>
<organism evidence="1">
    <name type="scientific">Oryza nivara</name>
    <name type="common">Indian wild rice</name>
    <name type="synonym">Oryza sativa f. spontanea</name>
    <dbReference type="NCBI Taxonomy" id="4536"/>
    <lineage>
        <taxon>Eukaryota</taxon>
        <taxon>Viridiplantae</taxon>
        <taxon>Streptophyta</taxon>
        <taxon>Embryophyta</taxon>
        <taxon>Tracheophyta</taxon>
        <taxon>Spermatophyta</taxon>
        <taxon>Magnoliopsida</taxon>
        <taxon>Liliopsida</taxon>
        <taxon>Poales</taxon>
        <taxon>Poaceae</taxon>
        <taxon>BOP clade</taxon>
        <taxon>Oryzoideae</taxon>
        <taxon>Oryzeae</taxon>
        <taxon>Oryzinae</taxon>
        <taxon>Oryza</taxon>
    </lineage>
</organism>